<evidence type="ECO:0000256" key="5">
    <source>
        <dbReference type="ARBA" id="ARBA00023136"/>
    </source>
</evidence>
<gene>
    <name evidence="8" type="ORF">JMJ56_11790</name>
</gene>
<dbReference type="Proteomes" id="UP000660885">
    <property type="component" value="Unassembled WGS sequence"/>
</dbReference>
<keyword evidence="5 6" id="KW-0472">Membrane</keyword>
<dbReference type="SUPFAM" id="SSF103473">
    <property type="entry name" value="MFS general substrate transporter"/>
    <property type="match status" value="1"/>
</dbReference>
<keyword evidence="4 6" id="KW-1133">Transmembrane helix</keyword>
<reference evidence="8 9" key="1">
    <citation type="submission" date="2021-01" db="EMBL/GenBank/DDBJ databases">
        <title>Belnapia mucosa sp. nov. and Belnapia arida sp. nov., isolated from the Tabernas Desert (Almeria, Spain).</title>
        <authorList>
            <person name="Molina-Menor E."/>
            <person name="Vidal-Verdu A."/>
            <person name="Calonge A."/>
            <person name="Satari L."/>
            <person name="Pereto J."/>
            <person name="Porcar M."/>
        </authorList>
    </citation>
    <scope>NUCLEOTIDE SEQUENCE [LARGE SCALE GENOMIC DNA]</scope>
    <source>
        <strain evidence="8 9">T18</strain>
    </source>
</reference>
<evidence type="ECO:0000256" key="4">
    <source>
        <dbReference type="ARBA" id="ARBA00022989"/>
    </source>
</evidence>
<evidence type="ECO:0000256" key="3">
    <source>
        <dbReference type="ARBA" id="ARBA00022692"/>
    </source>
</evidence>
<dbReference type="PANTHER" id="PTHR43385:SF1">
    <property type="entry name" value="RIBOFLAVIN TRANSPORTER RIBJ"/>
    <property type="match status" value="1"/>
</dbReference>
<feature type="transmembrane region" description="Helical" evidence="6">
    <location>
        <begin position="46"/>
        <end position="66"/>
    </location>
</feature>
<accession>A0ABS1U1Y5</accession>
<sequence>MVDLRTDSRFVALLLGIGQTLAWATSYYLPALLAPVVVEDLQADRTLVYGAFSLALLISGLAAPRIGRTIERLGGRPVMMASAVTLAAGLALLGLLPGLAGWFIAWIVLGVGMGLGLYEAAFATLGTLYGRAARRGITIVTLLGGFASTIGWPLTAALMPALGWRNTCLVFAAVNLLLVLPVYAMLPRAGAGGESKAAAADPAEIPLPAAWVRRSFLFLAAFFTLRALISTTMSVQLPVMLAGLGLSVTAAVAAASLMGPAQVGGRLLEFTVGKSVHPLRVAWLGAGLLPVATLLLVLIGPVAAVPFVLMHGASNGIITICRGSVPLALFGPRGYPVLMGKLALPVLMAQAAAPMLTAPLLAHLPAMAVLGLAGLVGLAALLCLLPLRTAPPSAPRVAEAMRVGTRPATGAGPARRV</sequence>
<evidence type="ECO:0000256" key="2">
    <source>
        <dbReference type="ARBA" id="ARBA00022448"/>
    </source>
</evidence>
<evidence type="ECO:0000256" key="6">
    <source>
        <dbReference type="SAM" id="Phobius"/>
    </source>
</evidence>
<feature type="transmembrane region" description="Helical" evidence="6">
    <location>
        <begin position="78"/>
        <end position="96"/>
    </location>
</feature>
<dbReference type="InterPro" id="IPR052983">
    <property type="entry name" value="MFS_Riboflavin_Transporter"/>
</dbReference>
<dbReference type="InterPro" id="IPR036259">
    <property type="entry name" value="MFS_trans_sf"/>
</dbReference>
<dbReference type="EMBL" id="JAETWB010000004">
    <property type="protein sequence ID" value="MBL6078691.1"/>
    <property type="molecule type" value="Genomic_DNA"/>
</dbReference>
<keyword evidence="2" id="KW-0813">Transport</keyword>
<feature type="transmembrane region" description="Helical" evidence="6">
    <location>
        <begin position="164"/>
        <end position="186"/>
    </location>
</feature>
<dbReference type="InterPro" id="IPR011701">
    <property type="entry name" value="MFS"/>
</dbReference>
<feature type="transmembrane region" description="Helical" evidence="6">
    <location>
        <begin position="102"/>
        <end position="125"/>
    </location>
</feature>
<evidence type="ECO:0000313" key="9">
    <source>
        <dbReference type="Proteomes" id="UP000660885"/>
    </source>
</evidence>
<dbReference type="PANTHER" id="PTHR43385">
    <property type="entry name" value="RIBOFLAVIN TRANSPORTER RIBJ"/>
    <property type="match status" value="1"/>
</dbReference>
<evidence type="ECO:0000259" key="7">
    <source>
        <dbReference type="PROSITE" id="PS50850"/>
    </source>
</evidence>
<dbReference type="PROSITE" id="PS50850">
    <property type="entry name" value="MFS"/>
    <property type="match status" value="1"/>
</dbReference>
<dbReference type="RefSeq" id="WP_202831887.1">
    <property type="nucleotide sequence ID" value="NZ_JAETWB010000004.1"/>
</dbReference>
<feature type="transmembrane region" description="Helical" evidence="6">
    <location>
        <begin position="368"/>
        <end position="387"/>
    </location>
</feature>
<evidence type="ECO:0000313" key="8">
    <source>
        <dbReference type="EMBL" id="MBL6078691.1"/>
    </source>
</evidence>
<keyword evidence="3 6" id="KW-0812">Transmembrane</keyword>
<dbReference type="Pfam" id="PF07690">
    <property type="entry name" value="MFS_1"/>
    <property type="match status" value="1"/>
</dbReference>
<organism evidence="8 9">
    <name type="scientific">Belnapia arida</name>
    <dbReference type="NCBI Taxonomy" id="2804533"/>
    <lineage>
        <taxon>Bacteria</taxon>
        <taxon>Pseudomonadati</taxon>
        <taxon>Pseudomonadota</taxon>
        <taxon>Alphaproteobacteria</taxon>
        <taxon>Acetobacterales</taxon>
        <taxon>Roseomonadaceae</taxon>
        <taxon>Belnapia</taxon>
    </lineage>
</organism>
<proteinExistence type="predicted"/>
<feature type="transmembrane region" description="Helical" evidence="6">
    <location>
        <begin position="137"/>
        <end position="158"/>
    </location>
</feature>
<comment type="caution">
    <text evidence="8">The sequence shown here is derived from an EMBL/GenBank/DDBJ whole genome shotgun (WGS) entry which is preliminary data.</text>
</comment>
<feature type="domain" description="Major facilitator superfamily (MFS) profile" evidence="7">
    <location>
        <begin position="11"/>
        <end position="389"/>
    </location>
</feature>
<feature type="transmembrane region" description="Helical" evidence="6">
    <location>
        <begin position="216"/>
        <end position="233"/>
    </location>
</feature>
<protein>
    <submittedName>
        <fullName evidence="8">MFS transporter</fullName>
    </submittedName>
</protein>
<dbReference type="InterPro" id="IPR020846">
    <property type="entry name" value="MFS_dom"/>
</dbReference>
<evidence type="ECO:0000256" key="1">
    <source>
        <dbReference type="ARBA" id="ARBA00004141"/>
    </source>
</evidence>
<dbReference type="Gene3D" id="1.20.1250.20">
    <property type="entry name" value="MFS general substrate transporter like domains"/>
    <property type="match status" value="1"/>
</dbReference>
<name>A0ABS1U1Y5_9PROT</name>
<feature type="transmembrane region" description="Helical" evidence="6">
    <location>
        <begin position="239"/>
        <end position="260"/>
    </location>
</feature>
<comment type="subcellular location">
    <subcellularLocation>
        <location evidence="1">Membrane</location>
        <topology evidence="1">Multi-pass membrane protein</topology>
    </subcellularLocation>
</comment>
<feature type="transmembrane region" description="Helical" evidence="6">
    <location>
        <begin position="281"/>
        <end position="303"/>
    </location>
</feature>
<keyword evidence="9" id="KW-1185">Reference proteome</keyword>